<dbReference type="AlphaFoldDB" id="A0A0F7IG84"/>
<protein>
    <submittedName>
        <fullName evidence="2">Putative nucleotidyltransferase</fullName>
    </submittedName>
</protein>
<dbReference type="Pfam" id="PF01909">
    <property type="entry name" value="NTP_transf_2"/>
    <property type="match status" value="1"/>
</dbReference>
<name>A0A0F7IG84_9EURY</name>
<dbReference type="GO" id="GO:0016779">
    <property type="term" value="F:nucleotidyltransferase activity"/>
    <property type="evidence" value="ECO:0007669"/>
    <property type="project" value="InterPro"/>
</dbReference>
<dbReference type="PANTHER" id="PTHR37030:SF3">
    <property type="entry name" value="POLYMERASE NUCLEOTIDYL TRANSFERASE DOMAIN-CONTAINING PROTEIN"/>
    <property type="match status" value="1"/>
</dbReference>
<dbReference type="SUPFAM" id="SSF81301">
    <property type="entry name" value="Nucleotidyltransferase"/>
    <property type="match status" value="1"/>
</dbReference>
<reference evidence="2 3" key="1">
    <citation type="submission" date="2015-04" db="EMBL/GenBank/DDBJ databases">
        <title>The complete genome sequence of the hyperthermophilic, obligate iron-reducing archaeon Geoglobus ahangari strain 234T.</title>
        <authorList>
            <person name="Manzella M.P."/>
            <person name="Holmes D.E."/>
            <person name="Rocheleau J.M."/>
            <person name="Chung A."/>
            <person name="Reguera G."/>
            <person name="Kashefi K."/>
        </authorList>
    </citation>
    <scope>NUCLEOTIDE SEQUENCE [LARGE SCALE GENOMIC DNA]</scope>
    <source>
        <strain evidence="2 3">234</strain>
    </source>
</reference>
<keyword evidence="3" id="KW-1185">Reference proteome</keyword>
<dbReference type="HOGENOM" id="CLU_159724_1_0_2"/>
<dbReference type="KEGG" id="gah:GAH_01828"/>
<evidence type="ECO:0000313" key="2">
    <source>
        <dbReference type="EMBL" id="AKG90894.1"/>
    </source>
</evidence>
<dbReference type="InterPro" id="IPR043519">
    <property type="entry name" value="NT_sf"/>
</dbReference>
<keyword evidence="2" id="KW-0808">Transferase</keyword>
<evidence type="ECO:0000313" key="3">
    <source>
        <dbReference type="Proteomes" id="UP000034723"/>
    </source>
</evidence>
<dbReference type="OrthoDB" id="40412at2157"/>
<dbReference type="GeneID" id="24804395"/>
<sequence length="113" mass="13406">MSFDVRIEMVKEDRKYFENWQHYAKIISEVAREKLGDVKVYVFGSVVEGRHTPASDIDVLIVSSKTPRRMEDRAKIAGEILRRVGVFSPFELHIVTPKEFEWYRRFVKRMVEV</sequence>
<dbReference type="STRING" id="113653.GAH_01828"/>
<dbReference type="PATRIC" id="fig|113653.22.peg.1798"/>
<accession>A0A0F7IG84</accession>
<dbReference type="PANTHER" id="PTHR37030">
    <property type="entry name" value="NUCLEOTIDYLTRANSFERASE"/>
    <property type="match status" value="1"/>
</dbReference>
<gene>
    <name evidence="2" type="ORF">GAH_01828</name>
</gene>
<dbReference type="CDD" id="cd05403">
    <property type="entry name" value="NT_KNTase_like"/>
    <property type="match status" value="1"/>
</dbReference>
<organism evidence="2 3">
    <name type="scientific">Geoglobus ahangari</name>
    <dbReference type="NCBI Taxonomy" id="113653"/>
    <lineage>
        <taxon>Archaea</taxon>
        <taxon>Methanobacteriati</taxon>
        <taxon>Methanobacteriota</taxon>
        <taxon>Archaeoglobi</taxon>
        <taxon>Archaeoglobales</taxon>
        <taxon>Archaeoglobaceae</taxon>
        <taxon>Geoglobus</taxon>
    </lineage>
</organism>
<dbReference type="InParanoid" id="A0A0F7IG84"/>
<evidence type="ECO:0000259" key="1">
    <source>
        <dbReference type="Pfam" id="PF01909"/>
    </source>
</evidence>
<proteinExistence type="predicted"/>
<dbReference type="EMBL" id="CP011267">
    <property type="protein sequence ID" value="AKG90894.1"/>
    <property type="molecule type" value="Genomic_DNA"/>
</dbReference>
<dbReference type="InterPro" id="IPR002934">
    <property type="entry name" value="Polymerase_NTP_transf_dom"/>
</dbReference>
<dbReference type="RefSeq" id="WP_048096265.1">
    <property type="nucleotide sequence ID" value="NZ_CP011267.1"/>
</dbReference>
<dbReference type="Proteomes" id="UP000034723">
    <property type="component" value="Chromosome"/>
</dbReference>
<feature type="domain" description="Polymerase nucleotidyl transferase" evidence="1">
    <location>
        <begin position="26"/>
        <end position="105"/>
    </location>
</feature>
<dbReference type="Gene3D" id="3.30.460.10">
    <property type="entry name" value="Beta Polymerase, domain 2"/>
    <property type="match status" value="1"/>
</dbReference>